<accession>A0ABN5B7V9</accession>
<keyword evidence="1" id="KW-0732">Signal</keyword>
<evidence type="ECO:0000313" key="3">
    <source>
        <dbReference type="Proteomes" id="UP000258016"/>
    </source>
</evidence>
<dbReference type="RefSeq" id="WP_054136604.1">
    <property type="nucleotide sequence ID" value="NZ_CP020083.1"/>
</dbReference>
<organism evidence="2 3">
    <name type="scientific">Blastomonas fulva</name>
    <dbReference type="NCBI Taxonomy" id="1550728"/>
    <lineage>
        <taxon>Bacteria</taxon>
        <taxon>Pseudomonadati</taxon>
        <taxon>Pseudomonadota</taxon>
        <taxon>Alphaproteobacteria</taxon>
        <taxon>Sphingomonadales</taxon>
        <taxon>Sphingomonadaceae</taxon>
        <taxon>Blastomonas</taxon>
    </lineage>
</organism>
<name>A0ABN5B7V9_9SPHN</name>
<evidence type="ECO:0000256" key="1">
    <source>
        <dbReference type="SAM" id="SignalP"/>
    </source>
</evidence>
<dbReference type="EMBL" id="CP020083">
    <property type="protein sequence ID" value="ASR53112.1"/>
    <property type="molecule type" value="Genomic_DNA"/>
</dbReference>
<dbReference type="GeneID" id="303487485"/>
<keyword evidence="3" id="KW-1185">Reference proteome</keyword>
<feature type="chain" id="PRO_5047316984" description="Spore coat protein U domain-containing protein" evidence="1">
    <location>
        <begin position="22"/>
        <end position="188"/>
    </location>
</feature>
<reference evidence="2 3" key="1">
    <citation type="submission" date="2017-03" db="EMBL/GenBank/DDBJ databases">
        <title>Complete genome sequence of Blastomonas fulva degrading microcsystin LR.</title>
        <authorList>
            <person name="Lee H.-g."/>
            <person name="Jin L."/>
            <person name="oh H.-M."/>
        </authorList>
    </citation>
    <scope>NUCLEOTIDE SEQUENCE [LARGE SCALE GENOMIC DNA]</scope>
    <source>
        <strain evidence="2 3">T2</strain>
    </source>
</reference>
<feature type="signal peptide" evidence="1">
    <location>
        <begin position="1"/>
        <end position="21"/>
    </location>
</feature>
<evidence type="ECO:0000313" key="2">
    <source>
        <dbReference type="EMBL" id="ASR53112.1"/>
    </source>
</evidence>
<dbReference type="Proteomes" id="UP000258016">
    <property type="component" value="Chromosome"/>
</dbReference>
<gene>
    <name evidence="2" type="ORF">B5J99_17980</name>
</gene>
<evidence type="ECO:0008006" key="4">
    <source>
        <dbReference type="Google" id="ProtNLM"/>
    </source>
</evidence>
<proteinExistence type="predicted"/>
<sequence>MKKILMVAAAAAALSAVPASAQTAGTNLTINLNAQVGSVCGAYRAGGQVVAINFGELASVATTATVTPASQGSVTYRCNSPVGFTRTISSANGGFLSRNNAPNPTAENRIPFFFAHGGGSGLGIPSQQLTAAVITNLNASSAFLAGQTGGLTFSINGVQAAVGGNDAPGTTVFAGTYQDTVTIAITAN</sequence>
<protein>
    <recommendedName>
        <fullName evidence="4">Spore coat protein U domain-containing protein</fullName>
    </recommendedName>
</protein>